<sequence length="521" mass="60072">MNELNRIYMKTNILTGGLMMMLAVSCNSFLDVVPDNRTLLDSPDAVKEILVSAYPQAHYYHICEVMSDNAQERKVSSTHSRATLNKQMYYWDDGTETTQDNPVYVWTNYYEAIAAANMALEAIEEAGDTDEYSTAKGEALVCRAFNHFILVNLFAEHYDPNKAENMLGIPYNTKPETQAIVYYTRDNLKRVYELIEEDLTKGLPLLKDETYEVPKYHFTKAAAYAFAARFYQYKGDWDKVIEYTSNVLGANPQKKLRDLRHIKNRSDKDAYQQDYFYGEHASTLLMVSAISWWARDNYSTSLRFGMTRDIYTDLYYNKNICGTSGSSATFYVTSTYTPSDAAQMRKFKELFKYNSVGSTTGKGYAVGCLLSTEEALLNRAEAYIMKHEFDLALEDINLLLSERIWVNKNDVDADFTAYRVDLAKVKAFYDNNDKYLDLAPFYASEIDEDQMSLLKCVVDWRRREFMQEGLRWFDIKRFHLPVVHEFKFTGDPAITLTGDDLRRAIQIPTEAQGFGVEPNPR</sequence>
<evidence type="ECO:0000256" key="4">
    <source>
        <dbReference type="ARBA" id="ARBA00023136"/>
    </source>
</evidence>
<dbReference type="Pfam" id="PF14322">
    <property type="entry name" value="SusD-like_3"/>
    <property type="match status" value="1"/>
</dbReference>
<reference evidence="10 11" key="1">
    <citation type="submission" date="2018-08" db="EMBL/GenBank/DDBJ databases">
        <title>A genome reference for cultivated species of the human gut microbiota.</title>
        <authorList>
            <person name="Zou Y."/>
            <person name="Xue W."/>
            <person name="Luo G."/>
        </authorList>
    </citation>
    <scope>NUCLEOTIDE SEQUENCE [LARGE SCALE GENOMIC DNA]</scope>
    <source>
        <strain evidence="8 10">AF14-49</strain>
        <strain evidence="9 11">OF02-7</strain>
    </source>
</reference>
<keyword evidence="4" id="KW-0472">Membrane</keyword>
<evidence type="ECO:0000256" key="5">
    <source>
        <dbReference type="ARBA" id="ARBA00023237"/>
    </source>
</evidence>
<evidence type="ECO:0000256" key="2">
    <source>
        <dbReference type="ARBA" id="ARBA00006275"/>
    </source>
</evidence>
<dbReference type="Pfam" id="PF07980">
    <property type="entry name" value="SusD_RagB"/>
    <property type="match status" value="1"/>
</dbReference>
<evidence type="ECO:0000256" key="1">
    <source>
        <dbReference type="ARBA" id="ARBA00004442"/>
    </source>
</evidence>
<evidence type="ECO:0000256" key="3">
    <source>
        <dbReference type="ARBA" id="ARBA00022729"/>
    </source>
</evidence>
<dbReference type="STRING" id="1121130.GCA_000519105_02750"/>
<feature type="domain" description="SusD-like N-terminal" evidence="7">
    <location>
        <begin position="29"/>
        <end position="231"/>
    </location>
</feature>
<name>A0A412WX68_9BACT</name>
<evidence type="ECO:0000259" key="7">
    <source>
        <dbReference type="Pfam" id="PF14322"/>
    </source>
</evidence>
<evidence type="ECO:0000313" key="9">
    <source>
        <dbReference type="EMBL" id="RGY15672.1"/>
    </source>
</evidence>
<dbReference type="GO" id="GO:0009279">
    <property type="term" value="C:cell outer membrane"/>
    <property type="evidence" value="ECO:0007669"/>
    <property type="project" value="UniProtKB-SubCell"/>
</dbReference>
<dbReference type="InterPro" id="IPR012944">
    <property type="entry name" value="SusD_RagB_dom"/>
</dbReference>
<evidence type="ECO:0000313" key="11">
    <source>
        <dbReference type="Proteomes" id="UP000286063"/>
    </source>
</evidence>
<dbReference type="Gene3D" id="1.25.40.390">
    <property type="match status" value="1"/>
</dbReference>
<comment type="similarity">
    <text evidence="2">Belongs to the SusD family.</text>
</comment>
<dbReference type="EMBL" id="QRZA01000024">
    <property type="protein sequence ID" value="RGV32085.1"/>
    <property type="molecule type" value="Genomic_DNA"/>
</dbReference>
<organism evidence="8 10">
    <name type="scientific">Butyricimonas virosa</name>
    <dbReference type="NCBI Taxonomy" id="544645"/>
    <lineage>
        <taxon>Bacteria</taxon>
        <taxon>Pseudomonadati</taxon>
        <taxon>Bacteroidota</taxon>
        <taxon>Bacteroidia</taxon>
        <taxon>Bacteroidales</taxon>
        <taxon>Odoribacteraceae</taxon>
        <taxon>Butyricimonas</taxon>
    </lineage>
</organism>
<accession>A0A412WX68</accession>
<comment type="caution">
    <text evidence="8">The sequence shown here is derived from an EMBL/GenBank/DDBJ whole genome shotgun (WGS) entry which is preliminary data.</text>
</comment>
<gene>
    <name evidence="8" type="ORF">DWW18_15260</name>
    <name evidence="9" type="ORF">DXA50_12600</name>
</gene>
<dbReference type="EMBL" id="QSCR01000023">
    <property type="protein sequence ID" value="RGY15672.1"/>
    <property type="molecule type" value="Genomic_DNA"/>
</dbReference>
<protein>
    <submittedName>
        <fullName evidence="8">RagB/SusD family nutrient uptake outer membrane protein</fullName>
    </submittedName>
</protein>
<dbReference type="Proteomes" id="UP000286063">
    <property type="component" value="Unassembled WGS sequence"/>
</dbReference>
<dbReference type="InterPro" id="IPR033985">
    <property type="entry name" value="SusD-like_N"/>
</dbReference>
<dbReference type="InterPro" id="IPR011990">
    <property type="entry name" value="TPR-like_helical_dom_sf"/>
</dbReference>
<evidence type="ECO:0000313" key="8">
    <source>
        <dbReference type="EMBL" id="RGV32085.1"/>
    </source>
</evidence>
<comment type="subcellular location">
    <subcellularLocation>
        <location evidence="1">Cell outer membrane</location>
    </subcellularLocation>
</comment>
<dbReference type="AlphaFoldDB" id="A0A412WX68"/>
<evidence type="ECO:0000313" key="10">
    <source>
        <dbReference type="Proteomes" id="UP000283589"/>
    </source>
</evidence>
<evidence type="ECO:0000259" key="6">
    <source>
        <dbReference type="Pfam" id="PF07980"/>
    </source>
</evidence>
<dbReference type="PROSITE" id="PS51257">
    <property type="entry name" value="PROKAR_LIPOPROTEIN"/>
    <property type="match status" value="1"/>
</dbReference>
<proteinExistence type="inferred from homology"/>
<keyword evidence="3" id="KW-0732">Signal</keyword>
<dbReference type="SUPFAM" id="SSF48452">
    <property type="entry name" value="TPR-like"/>
    <property type="match status" value="1"/>
</dbReference>
<feature type="domain" description="RagB/SusD" evidence="6">
    <location>
        <begin position="370"/>
        <end position="480"/>
    </location>
</feature>
<dbReference type="OrthoDB" id="1147023at2"/>
<dbReference type="Proteomes" id="UP000283589">
    <property type="component" value="Unassembled WGS sequence"/>
</dbReference>
<keyword evidence="5" id="KW-0998">Cell outer membrane</keyword>